<evidence type="ECO:0000313" key="2">
    <source>
        <dbReference type="EMBL" id="SBS19121.1"/>
    </source>
</evidence>
<feature type="non-terminal residue" evidence="2">
    <location>
        <position position="67"/>
    </location>
</feature>
<feature type="non-terminal residue" evidence="2">
    <location>
        <position position="1"/>
    </location>
</feature>
<reference evidence="2" key="2">
    <citation type="submission" date="2016-06" db="EMBL/GenBank/DDBJ databases">
        <title>The genome of a short-lived fish provides insights into sex chromosome evolution and the genetic control of aging.</title>
        <authorList>
            <person name="Reichwald K."/>
            <person name="Felder M."/>
            <person name="Petzold A."/>
            <person name="Koch P."/>
            <person name="Groth M."/>
            <person name="Platzer M."/>
        </authorList>
    </citation>
    <scope>NUCLEOTIDE SEQUENCE</scope>
    <source>
        <tissue evidence="2">Brain</tissue>
    </source>
</reference>
<sequence>WGRCVTLTQDTKDRWVEYFKDLPNSTGTSSSEKAESGGFGLDSSISGVEVTEAMTCSELWMSWGCVG</sequence>
<evidence type="ECO:0000256" key="1">
    <source>
        <dbReference type="SAM" id="MobiDB-lite"/>
    </source>
</evidence>
<protein>
    <submittedName>
        <fullName evidence="2">Transposon TX1 uncharacterized protein</fullName>
    </submittedName>
</protein>
<dbReference type="AlphaFoldDB" id="A0A1A8SL72"/>
<accession>A0A1A8SL72</accession>
<gene>
    <name evidence="2" type="primary">YTX2</name>
</gene>
<reference evidence="2" key="1">
    <citation type="submission" date="2016-05" db="EMBL/GenBank/DDBJ databases">
        <authorList>
            <person name="Lavstsen T."/>
            <person name="Jespersen J.S."/>
        </authorList>
    </citation>
    <scope>NUCLEOTIDE SEQUENCE</scope>
    <source>
        <tissue evidence="2">Brain</tissue>
    </source>
</reference>
<feature type="region of interest" description="Disordered" evidence="1">
    <location>
        <begin position="22"/>
        <end position="41"/>
    </location>
</feature>
<name>A0A1A8SL72_9TELE</name>
<proteinExistence type="predicted"/>
<dbReference type="EMBL" id="HAEI01016652">
    <property type="protein sequence ID" value="SBS19121.1"/>
    <property type="molecule type" value="Transcribed_RNA"/>
</dbReference>
<organism evidence="2">
    <name type="scientific">Nothobranchius rachovii</name>
    <name type="common">bluefin notho</name>
    <dbReference type="NCBI Taxonomy" id="451742"/>
    <lineage>
        <taxon>Eukaryota</taxon>
        <taxon>Metazoa</taxon>
        <taxon>Chordata</taxon>
        <taxon>Craniata</taxon>
        <taxon>Vertebrata</taxon>
        <taxon>Euteleostomi</taxon>
        <taxon>Actinopterygii</taxon>
        <taxon>Neopterygii</taxon>
        <taxon>Teleostei</taxon>
        <taxon>Neoteleostei</taxon>
        <taxon>Acanthomorphata</taxon>
        <taxon>Ovalentaria</taxon>
        <taxon>Atherinomorphae</taxon>
        <taxon>Cyprinodontiformes</taxon>
        <taxon>Nothobranchiidae</taxon>
        <taxon>Nothobranchius</taxon>
    </lineage>
</organism>